<feature type="domain" description="NlpC/P60" evidence="6">
    <location>
        <begin position="86"/>
        <end position="153"/>
    </location>
</feature>
<dbReference type="RefSeq" id="WP_197350432.1">
    <property type="nucleotide sequence ID" value="NZ_CP048882.1"/>
</dbReference>
<dbReference type="GO" id="GO:0008234">
    <property type="term" value="F:cysteine-type peptidase activity"/>
    <property type="evidence" value="ECO:0007669"/>
    <property type="project" value="UniProtKB-KW"/>
</dbReference>
<proteinExistence type="inferred from homology"/>
<dbReference type="AlphaFoldDB" id="A0A7T1T577"/>
<dbReference type="Proteomes" id="UP000595046">
    <property type="component" value="Chromosome"/>
</dbReference>
<keyword evidence="8" id="KW-1185">Reference proteome</keyword>
<evidence type="ECO:0000256" key="2">
    <source>
        <dbReference type="ARBA" id="ARBA00022670"/>
    </source>
</evidence>
<protein>
    <submittedName>
        <fullName evidence="7">C40 family peptidase</fullName>
    </submittedName>
</protein>
<evidence type="ECO:0000256" key="5">
    <source>
        <dbReference type="SAM" id="SignalP"/>
    </source>
</evidence>
<reference evidence="8" key="1">
    <citation type="submission" date="2020-02" db="EMBL/GenBank/DDBJ databases">
        <title>Streptomyces sp. ASO4wet.</title>
        <authorList>
            <person name="Risdian C."/>
            <person name="Landwehr W."/>
            <person name="Schupp P."/>
            <person name="Wink J."/>
        </authorList>
    </citation>
    <scope>NUCLEOTIDE SEQUENCE [LARGE SCALE GENOMIC DNA]</scope>
    <source>
        <strain evidence="8">ASO4wet</strain>
    </source>
</reference>
<keyword evidence="4" id="KW-0788">Thiol protease</keyword>
<feature type="chain" id="PRO_5039730230" evidence="5">
    <location>
        <begin position="28"/>
        <end position="188"/>
    </location>
</feature>
<dbReference type="SUPFAM" id="SSF54001">
    <property type="entry name" value="Cysteine proteinases"/>
    <property type="match status" value="1"/>
</dbReference>
<evidence type="ECO:0000256" key="4">
    <source>
        <dbReference type="ARBA" id="ARBA00022807"/>
    </source>
</evidence>
<evidence type="ECO:0000313" key="8">
    <source>
        <dbReference type="Proteomes" id="UP000595046"/>
    </source>
</evidence>
<dbReference type="EMBL" id="CP048882">
    <property type="protein sequence ID" value="QPP06602.1"/>
    <property type="molecule type" value="Genomic_DNA"/>
</dbReference>
<dbReference type="GO" id="GO:0006508">
    <property type="term" value="P:proteolysis"/>
    <property type="evidence" value="ECO:0007669"/>
    <property type="project" value="UniProtKB-KW"/>
</dbReference>
<dbReference type="Gene3D" id="3.90.1720.10">
    <property type="entry name" value="endopeptidase domain like (from Nostoc punctiforme)"/>
    <property type="match status" value="1"/>
</dbReference>
<dbReference type="InterPro" id="IPR038765">
    <property type="entry name" value="Papain-like_cys_pep_sf"/>
</dbReference>
<keyword evidence="5" id="KW-0732">Signal</keyword>
<gene>
    <name evidence="7" type="ORF">G4Z16_09555</name>
</gene>
<name>A0A7T1T577_9ACTN</name>
<evidence type="ECO:0000256" key="1">
    <source>
        <dbReference type="ARBA" id="ARBA00007074"/>
    </source>
</evidence>
<accession>A0A7T1T577</accession>
<feature type="signal peptide" evidence="5">
    <location>
        <begin position="1"/>
        <end position="27"/>
    </location>
</feature>
<evidence type="ECO:0000259" key="6">
    <source>
        <dbReference type="Pfam" id="PF00877"/>
    </source>
</evidence>
<dbReference type="InterPro" id="IPR000064">
    <property type="entry name" value="NLP_P60_dom"/>
</dbReference>
<dbReference type="Pfam" id="PF00877">
    <property type="entry name" value="NLPC_P60"/>
    <property type="match status" value="1"/>
</dbReference>
<evidence type="ECO:0000313" key="7">
    <source>
        <dbReference type="EMBL" id="QPP06602.1"/>
    </source>
</evidence>
<sequence length="188" mass="20371">MNRRTRIVLPMVAGAAVLASLTPMAMAGDAPAEPTAGTQARAAKADAGAEATISRDTVIKRAKTWLTAVNGHQVPYSQSKTFQGYRTDCSGYVSMALKYGKPGTNTVGLASSQFTNKIKMSQLKKGDLIIDANGSSTTRHVVIFEKWTSSAHKSYRAYEQRGSYGTDHSTRSYGIGSDEYDAYRPKKY</sequence>
<dbReference type="KEGG" id="sbat:G4Z16_09555"/>
<keyword evidence="3" id="KW-0378">Hydrolase</keyword>
<comment type="similarity">
    <text evidence="1">Belongs to the peptidase C40 family.</text>
</comment>
<keyword evidence="2" id="KW-0645">Protease</keyword>
<organism evidence="7 8">
    <name type="scientific">Streptomyces bathyalis</name>
    <dbReference type="NCBI Taxonomy" id="2710756"/>
    <lineage>
        <taxon>Bacteria</taxon>
        <taxon>Bacillati</taxon>
        <taxon>Actinomycetota</taxon>
        <taxon>Actinomycetes</taxon>
        <taxon>Kitasatosporales</taxon>
        <taxon>Streptomycetaceae</taxon>
        <taxon>Streptomyces</taxon>
    </lineage>
</organism>
<evidence type="ECO:0000256" key="3">
    <source>
        <dbReference type="ARBA" id="ARBA00022801"/>
    </source>
</evidence>